<dbReference type="PANTHER" id="PTHR30283">
    <property type="entry name" value="PEROXIDE STRESS RESPONSE PROTEIN YAAA"/>
    <property type="match status" value="1"/>
</dbReference>
<accession>B6GBB3</accession>
<dbReference type="PANTHER" id="PTHR30283:SF4">
    <property type="entry name" value="PEROXIDE STRESS RESISTANCE PROTEIN YAAA"/>
    <property type="match status" value="1"/>
</dbReference>
<dbReference type="HAMAP" id="MF_00652">
    <property type="entry name" value="UPF0246"/>
    <property type="match status" value="1"/>
</dbReference>
<reference evidence="2 3" key="1">
    <citation type="submission" date="2008-10" db="EMBL/GenBank/DDBJ databases">
        <title>Draft genome sequence of Collinsella stercoris (DSM 13279).</title>
        <authorList>
            <person name="Sudarsanam P."/>
            <person name="Ley R."/>
            <person name="Guruge J."/>
            <person name="Turnbaugh P.J."/>
            <person name="Mahowald M."/>
            <person name="Liep D."/>
            <person name="Gordon J."/>
        </authorList>
    </citation>
    <scope>NUCLEOTIDE SEQUENCE [LARGE SCALE GENOMIC DNA]</scope>
    <source>
        <strain evidence="2 3">DSM 13279</strain>
    </source>
</reference>
<evidence type="ECO:0000313" key="2">
    <source>
        <dbReference type="EMBL" id="EEA90431.1"/>
    </source>
</evidence>
<sequence>MIQVIISPAKQMTVSNDAFAPRGIPPFPERTERVVCALNDIERTQGTAGLKALWGVSDKLLAENVERLHGFSHVSGAEQLSQPQVSRLLGPAIFSYVGIQYRSMAPEVLNERALDWLQDHLWVLSALYGCARPLDAVQPYRLEMGAKLAIDGARNLYAFWSDALARVICGQNGAGGGETAVVNLASAEYAKAVLPHLDEQTPVVTCVFSSSLRNGKPVQKSTESKTARGSMVRWMAEHGVESLGELKRFDVGFRFDVSLSTEDGPRKTFVFMRG</sequence>
<dbReference type="GO" id="GO:0033194">
    <property type="term" value="P:response to hydroperoxide"/>
    <property type="evidence" value="ECO:0007669"/>
    <property type="project" value="TreeGrafter"/>
</dbReference>
<proteinExistence type="inferred from homology"/>
<dbReference type="Proteomes" id="UP000003560">
    <property type="component" value="Unassembled WGS sequence"/>
</dbReference>
<dbReference type="OrthoDB" id="3210767at2"/>
<keyword evidence="3" id="KW-1185">Reference proteome</keyword>
<organism evidence="2 3">
    <name type="scientific">Collinsella stercoris DSM 13279</name>
    <dbReference type="NCBI Taxonomy" id="445975"/>
    <lineage>
        <taxon>Bacteria</taxon>
        <taxon>Bacillati</taxon>
        <taxon>Actinomycetota</taxon>
        <taxon>Coriobacteriia</taxon>
        <taxon>Coriobacteriales</taxon>
        <taxon>Coriobacteriaceae</taxon>
        <taxon>Collinsella</taxon>
    </lineage>
</organism>
<dbReference type="InterPro" id="IPR005583">
    <property type="entry name" value="YaaA"/>
</dbReference>
<reference evidence="2 3" key="2">
    <citation type="submission" date="2008-10" db="EMBL/GenBank/DDBJ databases">
        <authorList>
            <person name="Fulton L."/>
            <person name="Clifton S."/>
            <person name="Fulton B."/>
            <person name="Xu J."/>
            <person name="Minx P."/>
            <person name="Pepin K.H."/>
            <person name="Johnson M."/>
            <person name="Thiruvilangam P."/>
            <person name="Bhonagiri V."/>
            <person name="Nash W.E."/>
            <person name="Mardis E.R."/>
            <person name="Wilson R.K."/>
        </authorList>
    </citation>
    <scope>NUCLEOTIDE SEQUENCE [LARGE SCALE GENOMIC DNA]</scope>
    <source>
        <strain evidence="2 3">DSM 13279</strain>
    </source>
</reference>
<evidence type="ECO:0000313" key="3">
    <source>
        <dbReference type="Proteomes" id="UP000003560"/>
    </source>
</evidence>
<name>B6GBB3_9ACTN</name>
<dbReference type="Pfam" id="PF03883">
    <property type="entry name" value="H2O2_YaaD"/>
    <property type="match status" value="1"/>
</dbReference>
<dbReference type="RefSeq" id="WP_006721016.1">
    <property type="nucleotide sequence ID" value="NZ_CP085935.1"/>
</dbReference>
<dbReference type="GO" id="GO:0005829">
    <property type="term" value="C:cytosol"/>
    <property type="evidence" value="ECO:0007669"/>
    <property type="project" value="TreeGrafter"/>
</dbReference>
<dbReference type="AlphaFoldDB" id="B6GBB3"/>
<evidence type="ECO:0000256" key="1">
    <source>
        <dbReference type="HAMAP-Rule" id="MF_00652"/>
    </source>
</evidence>
<dbReference type="HOGENOM" id="CLU_061989_1_0_11"/>
<dbReference type="EMBL" id="ABXJ01000072">
    <property type="protein sequence ID" value="EEA90431.1"/>
    <property type="molecule type" value="Genomic_DNA"/>
</dbReference>
<comment type="similarity">
    <text evidence="1">Belongs to the UPF0246 family.</text>
</comment>
<dbReference type="GeneID" id="98003127"/>
<dbReference type="eggNOG" id="COG3022">
    <property type="taxonomic scope" value="Bacteria"/>
</dbReference>
<gene>
    <name evidence="2" type="ORF">COLSTE_01372</name>
</gene>
<protein>
    <recommendedName>
        <fullName evidence="1">UPF0246 protein COLSTE_01372</fullName>
    </recommendedName>
</protein>
<comment type="caution">
    <text evidence="2">The sequence shown here is derived from an EMBL/GenBank/DDBJ whole genome shotgun (WGS) entry which is preliminary data.</text>
</comment>